<comment type="caution">
    <text evidence="3">Lacks conserved residue(s) required for the propagation of feature annotation.</text>
</comment>
<dbReference type="SMART" id="SM00042">
    <property type="entry name" value="CUB"/>
    <property type="match status" value="6"/>
</dbReference>
<keyword evidence="4" id="KW-1133">Transmembrane helix</keyword>
<protein>
    <recommendedName>
        <fullName evidence="5">CUB domain-containing protein</fullName>
    </recommendedName>
</protein>
<organism evidence="6 7">
    <name type="scientific">Pocillopora damicornis</name>
    <name type="common">Cauliflower coral</name>
    <name type="synonym">Millepora damicornis</name>
    <dbReference type="NCBI Taxonomy" id="46731"/>
    <lineage>
        <taxon>Eukaryota</taxon>
        <taxon>Metazoa</taxon>
        <taxon>Cnidaria</taxon>
        <taxon>Anthozoa</taxon>
        <taxon>Hexacorallia</taxon>
        <taxon>Scleractinia</taxon>
        <taxon>Astrocoeniina</taxon>
        <taxon>Pocilloporidae</taxon>
        <taxon>Pocillopora</taxon>
    </lineage>
</organism>
<feature type="domain" description="CUB" evidence="5">
    <location>
        <begin position="626"/>
        <end position="743"/>
    </location>
</feature>
<name>A0A3M6TFX8_POCDA</name>
<accession>A0A3M6TFX8</accession>
<evidence type="ECO:0000313" key="7">
    <source>
        <dbReference type="Proteomes" id="UP000275408"/>
    </source>
</evidence>
<dbReference type="OrthoDB" id="5945145at2759"/>
<evidence type="ECO:0000256" key="1">
    <source>
        <dbReference type="ARBA" id="ARBA00022737"/>
    </source>
</evidence>
<evidence type="ECO:0000256" key="3">
    <source>
        <dbReference type="PROSITE-ProRule" id="PRU00059"/>
    </source>
</evidence>
<evidence type="ECO:0000256" key="2">
    <source>
        <dbReference type="ARBA" id="ARBA00023157"/>
    </source>
</evidence>
<keyword evidence="4" id="KW-0812">Transmembrane</keyword>
<dbReference type="PANTHER" id="PTHR24251:SF37">
    <property type="entry name" value="CUB DOMAIN-CONTAINING PROTEIN"/>
    <property type="match status" value="1"/>
</dbReference>
<feature type="domain" description="CUB" evidence="5">
    <location>
        <begin position="247"/>
        <end position="362"/>
    </location>
</feature>
<dbReference type="EMBL" id="RCHS01003667">
    <property type="protein sequence ID" value="RMX40306.1"/>
    <property type="molecule type" value="Genomic_DNA"/>
</dbReference>
<evidence type="ECO:0000256" key="4">
    <source>
        <dbReference type="SAM" id="Phobius"/>
    </source>
</evidence>
<keyword evidence="2" id="KW-1015">Disulfide bond</keyword>
<dbReference type="InterPro" id="IPR000859">
    <property type="entry name" value="CUB_dom"/>
</dbReference>
<sequence length="804" mass="89528">MKGEGMAIASPESYGDRKNDSWCNWNISVPLGNFIKLTFLSFTGVCLIENKVKVYDMTNSTKILLGEFCGFKKSNSEVFSRGNNLVITLPILSQEPYVGFLATYQSVQAVPASYACNFVKYMKGDVTELNGTNGEFASYQYPLPYSNDVRCSWKIEVPVGFIVNVTFHVFDLQESPNCKSDFVEIKQGLFHSVGRFCGFMASEVIQVKNCVVYVDFVTDSSERYPGFHASYTAVPDPAMGPCKTQGIGNVIPLTGKAGRLFSPLYPEKFPQDMECTWIITVPEGRFVRLRITSFDLGNECKNTLEIRDGQNSLSPLLGNFCSVSFDPSVFSSGRYLWVRFQSEKRADKPSYATGFNAFYEIVSQLPASFSCTAQNSNHGIELKSETGLLASYNYPLPVDDSVVCTWYIFVNTDLRIRLSFDFFNLSQANDCSEDYVKVLDGNSTHSNQLGRYCGEEKPPTITSTTSNLYVIFRSSRNAKYPGFKASYKTEDSKTIGRCEIQGKDNNIPLTGTKGRLFTSLYPQTVPTDMKCTWIITVPEGRFVWLRIVSFFLKSDCAKTTLEICDGQSSSSELLKTFCGSSFESSVFSSGRYLWVRFQSAKDDSLKGTGFDASFEMISQTPAPFSCTAHDQKFLLTSKTGTLASYNYPLPCDDSVECIWHVNVNSNSKIKLTFQLFNLSQAKNCTEDYVEVRDGPSNTSDLIGRYCGPAKPSAVTAGGWHLHVAFKSSGKTKYPGFKASYETTKIKSSLSSAKIVAICLGVFVFLCIAIGCSLTFYKKRRNKAWPSLVVEYSDNSGCVMENLRK</sequence>
<dbReference type="InterPro" id="IPR035914">
    <property type="entry name" value="Sperma_CUB_dom_sf"/>
</dbReference>
<comment type="caution">
    <text evidence="6">The sequence shown here is derived from an EMBL/GenBank/DDBJ whole genome shotgun (WGS) entry which is preliminary data.</text>
</comment>
<keyword evidence="4" id="KW-0472">Membrane</keyword>
<keyword evidence="1" id="KW-0677">Repeat</keyword>
<feature type="domain" description="CUB" evidence="5">
    <location>
        <begin position="122"/>
        <end position="234"/>
    </location>
</feature>
<evidence type="ECO:0000313" key="6">
    <source>
        <dbReference type="EMBL" id="RMX40306.1"/>
    </source>
</evidence>
<dbReference type="Pfam" id="PF00431">
    <property type="entry name" value="CUB"/>
    <property type="match status" value="6"/>
</dbReference>
<reference evidence="6 7" key="1">
    <citation type="journal article" date="2018" name="Sci. Rep.">
        <title>Comparative analysis of the Pocillopora damicornis genome highlights role of immune system in coral evolution.</title>
        <authorList>
            <person name="Cunning R."/>
            <person name="Bay R.A."/>
            <person name="Gillette P."/>
            <person name="Baker A.C."/>
            <person name="Traylor-Knowles N."/>
        </authorList>
    </citation>
    <scope>NUCLEOTIDE SEQUENCE [LARGE SCALE GENOMIC DNA]</scope>
    <source>
        <strain evidence="6">RSMAS</strain>
        <tissue evidence="6">Whole animal</tissue>
    </source>
</reference>
<dbReference type="Gene3D" id="2.60.120.290">
    <property type="entry name" value="Spermadhesin, CUB domain"/>
    <property type="match status" value="6"/>
</dbReference>
<keyword evidence="7" id="KW-1185">Reference proteome</keyword>
<dbReference type="FunFam" id="2.60.120.290:FF:000005">
    <property type="entry name" value="Procollagen C-endopeptidase enhancer 1"/>
    <property type="match status" value="3"/>
</dbReference>
<feature type="domain" description="CUB" evidence="5">
    <location>
        <begin position="1"/>
        <end position="107"/>
    </location>
</feature>
<dbReference type="SUPFAM" id="SSF49854">
    <property type="entry name" value="Spermadhesin, CUB domain"/>
    <property type="match status" value="6"/>
</dbReference>
<feature type="transmembrane region" description="Helical" evidence="4">
    <location>
        <begin position="754"/>
        <end position="776"/>
    </location>
</feature>
<feature type="domain" description="CUB" evidence="5">
    <location>
        <begin position="498"/>
        <end position="617"/>
    </location>
</feature>
<dbReference type="AlphaFoldDB" id="A0A3M6TFX8"/>
<dbReference type="Proteomes" id="UP000275408">
    <property type="component" value="Unassembled WGS sequence"/>
</dbReference>
<gene>
    <name evidence="6" type="ORF">pdam_00008699</name>
</gene>
<feature type="domain" description="CUB" evidence="5">
    <location>
        <begin position="371"/>
        <end position="490"/>
    </location>
</feature>
<evidence type="ECO:0000259" key="5">
    <source>
        <dbReference type="PROSITE" id="PS01180"/>
    </source>
</evidence>
<dbReference type="PROSITE" id="PS01180">
    <property type="entry name" value="CUB"/>
    <property type="match status" value="6"/>
</dbReference>
<dbReference type="CDD" id="cd00041">
    <property type="entry name" value="CUB"/>
    <property type="match status" value="6"/>
</dbReference>
<dbReference type="PANTHER" id="PTHR24251">
    <property type="entry name" value="OVOCHYMASE-RELATED"/>
    <property type="match status" value="1"/>
</dbReference>
<proteinExistence type="predicted"/>